<keyword evidence="5 7" id="KW-0472">Membrane</keyword>
<organism evidence="9 10">
    <name type="scientific">Sunxiuqinia elliptica</name>
    <dbReference type="NCBI Taxonomy" id="655355"/>
    <lineage>
        <taxon>Bacteria</taxon>
        <taxon>Pseudomonadati</taxon>
        <taxon>Bacteroidota</taxon>
        <taxon>Bacteroidia</taxon>
        <taxon>Marinilabiliales</taxon>
        <taxon>Prolixibacteraceae</taxon>
        <taxon>Sunxiuqinia</taxon>
    </lineage>
</organism>
<keyword evidence="2" id="KW-1003">Cell membrane</keyword>
<feature type="transmembrane region" description="Helical" evidence="7">
    <location>
        <begin position="6"/>
        <end position="28"/>
    </location>
</feature>
<reference evidence="9 10" key="1">
    <citation type="submission" date="2016-10" db="EMBL/GenBank/DDBJ databases">
        <authorList>
            <person name="de Groot N.N."/>
        </authorList>
    </citation>
    <scope>NUCLEOTIDE SEQUENCE [LARGE SCALE GENOMIC DNA]</scope>
    <source>
        <strain evidence="9 10">CGMCC 1.9156</strain>
    </source>
</reference>
<evidence type="ECO:0000313" key="9">
    <source>
        <dbReference type="EMBL" id="SFE96058.1"/>
    </source>
</evidence>
<gene>
    <name evidence="9" type="ORF">SAMN05216283_102216</name>
</gene>
<dbReference type="Proteomes" id="UP000198964">
    <property type="component" value="Unassembled WGS sequence"/>
</dbReference>
<evidence type="ECO:0000256" key="7">
    <source>
        <dbReference type="SAM" id="Phobius"/>
    </source>
</evidence>
<keyword evidence="6" id="KW-0813">Transport</keyword>
<evidence type="ECO:0000256" key="3">
    <source>
        <dbReference type="ARBA" id="ARBA00022692"/>
    </source>
</evidence>
<evidence type="ECO:0000256" key="2">
    <source>
        <dbReference type="ARBA" id="ARBA00022475"/>
    </source>
</evidence>
<protein>
    <submittedName>
        <fullName evidence="9">MotA/TolQ/ExbB proton channel family protein</fullName>
    </submittedName>
</protein>
<sequence length="127" mass="13597">MNPVELFYMGGPLFMSIITIWGVGMLIFSIQKGMHLFVQKKVTKSGVGLILLFGSLAVVTGLLGQAIGLMMAFSAIQVAGDVSPALLAGGLRVSLIAPVYGLLIFVLSLVIWGVLKEVYQRKLEANE</sequence>
<name>A0A1I2EUC8_9BACT</name>
<comment type="similarity">
    <text evidence="6">Belongs to the exbB/tolQ family.</text>
</comment>
<evidence type="ECO:0000256" key="6">
    <source>
        <dbReference type="RuleBase" id="RU004057"/>
    </source>
</evidence>
<keyword evidence="10" id="KW-1185">Reference proteome</keyword>
<evidence type="ECO:0000313" key="10">
    <source>
        <dbReference type="Proteomes" id="UP000198964"/>
    </source>
</evidence>
<dbReference type="InterPro" id="IPR002898">
    <property type="entry name" value="MotA_ExbB_proton_chnl"/>
</dbReference>
<proteinExistence type="inferred from homology"/>
<keyword evidence="3 7" id="KW-0812">Transmembrane</keyword>
<dbReference type="Pfam" id="PF01618">
    <property type="entry name" value="MotA_ExbB"/>
    <property type="match status" value="1"/>
</dbReference>
<evidence type="ECO:0000256" key="5">
    <source>
        <dbReference type="ARBA" id="ARBA00023136"/>
    </source>
</evidence>
<dbReference type="AlphaFoldDB" id="A0A1I2EUC8"/>
<keyword evidence="6" id="KW-0653">Protein transport</keyword>
<evidence type="ECO:0000256" key="1">
    <source>
        <dbReference type="ARBA" id="ARBA00004651"/>
    </source>
</evidence>
<dbReference type="STRING" id="655355.SAMN05216283_102216"/>
<dbReference type="EMBL" id="FONW01000002">
    <property type="protein sequence ID" value="SFE96058.1"/>
    <property type="molecule type" value="Genomic_DNA"/>
</dbReference>
<dbReference type="GO" id="GO:0005886">
    <property type="term" value="C:plasma membrane"/>
    <property type="evidence" value="ECO:0007669"/>
    <property type="project" value="UniProtKB-SubCell"/>
</dbReference>
<evidence type="ECO:0000256" key="4">
    <source>
        <dbReference type="ARBA" id="ARBA00022989"/>
    </source>
</evidence>
<dbReference type="GO" id="GO:0015031">
    <property type="term" value="P:protein transport"/>
    <property type="evidence" value="ECO:0007669"/>
    <property type="project" value="UniProtKB-KW"/>
</dbReference>
<evidence type="ECO:0000259" key="8">
    <source>
        <dbReference type="Pfam" id="PF01618"/>
    </source>
</evidence>
<feature type="transmembrane region" description="Helical" evidence="7">
    <location>
        <begin position="49"/>
        <end position="75"/>
    </location>
</feature>
<keyword evidence="4 7" id="KW-1133">Transmembrane helix</keyword>
<comment type="subcellular location">
    <subcellularLocation>
        <location evidence="1">Cell membrane</location>
        <topology evidence="1">Multi-pass membrane protein</topology>
    </subcellularLocation>
    <subcellularLocation>
        <location evidence="6">Membrane</location>
        <topology evidence="6">Multi-pass membrane protein</topology>
    </subcellularLocation>
</comment>
<accession>A0A1I2EUC8</accession>
<feature type="transmembrane region" description="Helical" evidence="7">
    <location>
        <begin position="95"/>
        <end position="115"/>
    </location>
</feature>
<feature type="domain" description="MotA/TolQ/ExbB proton channel" evidence="8">
    <location>
        <begin position="42"/>
        <end position="124"/>
    </location>
</feature>